<reference evidence="4" key="2">
    <citation type="journal article" date="2023" name="Plants (Basel)">
        <title>Annotation of the Turnera subulata (Passifloraceae) Draft Genome Reveals the S-Locus Evolved after the Divergence of Turneroideae from Passifloroideae in a Stepwise Manner.</title>
        <authorList>
            <person name="Henning P.M."/>
            <person name="Roalson E.H."/>
            <person name="Mir W."/>
            <person name="McCubbin A.G."/>
            <person name="Shore J.S."/>
        </authorList>
    </citation>
    <scope>NUCLEOTIDE SEQUENCE</scope>
    <source>
        <strain evidence="4">F60SS</strain>
    </source>
</reference>
<dbReference type="Gene3D" id="1.25.40.10">
    <property type="entry name" value="Tetratricopeptide repeat domain"/>
    <property type="match status" value="2"/>
</dbReference>
<keyword evidence="1" id="KW-0677">Repeat</keyword>
<keyword evidence="5" id="KW-1185">Reference proteome</keyword>
<dbReference type="Pfam" id="PF13041">
    <property type="entry name" value="PPR_2"/>
    <property type="match status" value="1"/>
</dbReference>
<name>A0A9Q0FRH4_9ROSI</name>
<dbReference type="OrthoDB" id="1859983at2759"/>
<reference evidence="4" key="1">
    <citation type="submission" date="2022-02" db="EMBL/GenBank/DDBJ databases">
        <authorList>
            <person name="Henning P.M."/>
            <person name="McCubbin A.G."/>
            <person name="Shore J.S."/>
        </authorList>
    </citation>
    <scope>NUCLEOTIDE SEQUENCE</scope>
    <source>
        <strain evidence="4">F60SS</strain>
        <tissue evidence="4">Leaves</tissue>
    </source>
</reference>
<accession>A0A9Q0FRH4</accession>
<dbReference type="PANTHER" id="PTHR24015">
    <property type="entry name" value="OS07G0578800 PROTEIN-RELATED"/>
    <property type="match status" value="1"/>
</dbReference>
<dbReference type="GO" id="GO:0009451">
    <property type="term" value="P:RNA modification"/>
    <property type="evidence" value="ECO:0007669"/>
    <property type="project" value="InterPro"/>
</dbReference>
<evidence type="ECO:0000256" key="1">
    <source>
        <dbReference type="ARBA" id="ARBA00022737"/>
    </source>
</evidence>
<sequence>MYMQPNTVLLPVSSPRRHRHQPHCIPTKATVKSRPFHTSSSFSTSSATRTPILTKTPTQQPPLLLLHEITSLCQSNNLPEALTLLRPLTQKATSSPSQTKEAIGILLQACGDQNDIETGRQLHEIVSRSAQFRNDSVLNTRLVTMYAACGFPLDSKLVFDHIKEKNLFQWNALISGLVRNREYGEAVKVFVEMISCTELEPDNYTLPCVKANEVTILNVLPVCLEKSQLLRLKEIHGYSFRHGFQRKELVANALVAAYAKCGMLSYAEAVFHGILNKTVSSWNALISGYGQSGHPKKALDLYLKLTYSGLKPDCFTISSLLLAFGNLKSLHRGKEIHGFVLRNGRKHYLKQWVPLLSDRWECTRSSSDPVKNFLRGHTLTQLQHPISVIPDVRSSSLRINSS</sequence>
<evidence type="ECO:0008006" key="6">
    <source>
        <dbReference type="Google" id="ProtNLM"/>
    </source>
</evidence>
<gene>
    <name evidence="4" type="ORF">Tsubulata_046463</name>
</gene>
<dbReference type="PROSITE" id="PS51375">
    <property type="entry name" value="PPR"/>
    <property type="match status" value="2"/>
</dbReference>
<dbReference type="NCBIfam" id="TIGR00756">
    <property type="entry name" value="PPR"/>
    <property type="match status" value="2"/>
</dbReference>
<dbReference type="InterPro" id="IPR002885">
    <property type="entry name" value="PPR_rpt"/>
</dbReference>
<dbReference type="PANTHER" id="PTHR24015:SF1854">
    <property type="entry name" value="OS07G0578800 PROTEIN"/>
    <property type="match status" value="1"/>
</dbReference>
<evidence type="ECO:0000256" key="2">
    <source>
        <dbReference type="PROSITE-ProRule" id="PRU00708"/>
    </source>
</evidence>
<evidence type="ECO:0000313" key="4">
    <source>
        <dbReference type="EMBL" id="KAJ4835524.1"/>
    </source>
</evidence>
<dbReference type="AlphaFoldDB" id="A0A9Q0FRH4"/>
<dbReference type="EMBL" id="JAKUCV010004383">
    <property type="protein sequence ID" value="KAJ4835524.1"/>
    <property type="molecule type" value="Genomic_DNA"/>
</dbReference>
<feature type="repeat" description="PPR" evidence="2">
    <location>
        <begin position="166"/>
        <end position="196"/>
    </location>
</feature>
<proteinExistence type="predicted"/>
<comment type="caution">
    <text evidence="4">The sequence shown here is derived from an EMBL/GenBank/DDBJ whole genome shotgun (WGS) entry which is preliminary data.</text>
</comment>
<evidence type="ECO:0000256" key="3">
    <source>
        <dbReference type="SAM" id="MobiDB-lite"/>
    </source>
</evidence>
<protein>
    <recommendedName>
        <fullName evidence="6">Pentacotripeptide-repeat region of PRORP domain-containing protein</fullName>
    </recommendedName>
</protein>
<dbReference type="InterPro" id="IPR011990">
    <property type="entry name" value="TPR-like_helical_dom_sf"/>
</dbReference>
<dbReference type="FunFam" id="1.25.40.10:FF:000351">
    <property type="entry name" value="Pentatricopeptide repeat-containing protein"/>
    <property type="match status" value="1"/>
</dbReference>
<dbReference type="InterPro" id="IPR046960">
    <property type="entry name" value="PPR_At4g14850-like_plant"/>
</dbReference>
<dbReference type="GO" id="GO:0003723">
    <property type="term" value="F:RNA binding"/>
    <property type="evidence" value="ECO:0007669"/>
    <property type="project" value="InterPro"/>
</dbReference>
<dbReference type="Pfam" id="PF01535">
    <property type="entry name" value="PPR"/>
    <property type="match status" value="2"/>
</dbReference>
<organism evidence="4 5">
    <name type="scientific">Turnera subulata</name>
    <dbReference type="NCBI Taxonomy" id="218843"/>
    <lineage>
        <taxon>Eukaryota</taxon>
        <taxon>Viridiplantae</taxon>
        <taxon>Streptophyta</taxon>
        <taxon>Embryophyta</taxon>
        <taxon>Tracheophyta</taxon>
        <taxon>Spermatophyta</taxon>
        <taxon>Magnoliopsida</taxon>
        <taxon>eudicotyledons</taxon>
        <taxon>Gunneridae</taxon>
        <taxon>Pentapetalae</taxon>
        <taxon>rosids</taxon>
        <taxon>fabids</taxon>
        <taxon>Malpighiales</taxon>
        <taxon>Passifloraceae</taxon>
        <taxon>Turnera</taxon>
    </lineage>
</organism>
<feature type="region of interest" description="Disordered" evidence="3">
    <location>
        <begin position="31"/>
        <end position="52"/>
    </location>
</feature>
<feature type="compositionally biased region" description="Low complexity" evidence="3">
    <location>
        <begin position="36"/>
        <end position="52"/>
    </location>
</feature>
<feature type="repeat" description="PPR" evidence="2">
    <location>
        <begin position="278"/>
        <end position="312"/>
    </location>
</feature>
<evidence type="ECO:0000313" key="5">
    <source>
        <dbReference type="Proteomes" id="UP001141552"/>
    </source>
</evidence>
<dbReference type="Proteomes" id="UP001141552">
    <property type="component" value="Unassembled WGS sequence"/>
</dbReference>